<comment type="similarity">
    <text evidence="1">Belongs to the UPF0065 (bug) family.</text>
</comment>
<accession>A0A923MA86</accession>
<protein>
    <submittedName>
        <fullName evidence="3">Tripartite tricarboxylate transporter substrate binding protein</fullName>
    </submittedName>
</protein>
<evidence type="ECO:0000313" key="4">
    <source>
        <dbReference type="Proteomes" id="UP000596827"/>
    </source>
</evidence>
<feature type="chain" id="PRO_5037656225" evidence="2">
    <location>
        <begin position="26"/>
        <end position="324"/>
    </location>
</feature>
<sequence length="324" mass="33317">MTRMPCSRRAFLASTAAFAAFGASAQGGSAAGPTRMVIPFAAGGATDVLGRDLAKAMSGPLGQAFVVENIGGGAGVPALQKVTSARPDGTTLLFAASGNITAQPLLQKPRVDILTQLAPVGMIATAPHVLVVTSKMPFKTVADLVAYAKAHPGELNFGSAGVGGLAHLGTELFARAAKIDVKHVPYRGASAALTDLVSGQIHAMFGTMPSFTGMVQNGSIRAIGLTARTTASSLKAIPLISATVPGFGYNSWNGLFAPAGTPAPVIARIYAAMKQAAADPGVVKRFDEQGVDIDLADAAELAEMIRKERATWDKVIREAHIEVN</sequence>
<dbReference type="SUPFAM" id="SSF53850">
    <property type="entry name" value="Periplasmic binding protein-like II"/>
    <property type="match status" value="1"/>
</dbReference>
<dbReference type="RefSeq" id="WP_187082112.1">
    <property type="nucleotide sequence ID" value="NZ_JACORU010000005.1"/>
</dbReference>
<dbReference type="InterPro" id="IPR006311">
    <property type="entry name" value="TAT_signal"/>
</dbReference>
<proteinExistence type="inferred from homology"/>
<dbReference type="Gene3D" id="3.40.190.150">
    <property type="entry name" value="Bordetella uptake gene, domain 1"/>
    <property type="match status" value="1"/>
</dbReference>
<dbReference type="PIRSF" id="PIRSF017082">
    <property type="entry name" value="YflP"/>
    <property type="match status" value="1"/>
</dbReference>
<dbReference type="PROSITE" id="PS51318">
    <property type="entry name" value="TAT"/>
    <property type="match status" value="1"/>
</dbReference>
<dbReference type="Pfam" id="PF03401">
    <property type="entry name" value="TctC"/>
    <property type="match status" value="1"/>
</dbReference>
<dbReference type="PANTHER" id="PTHR42928">
    <property type="entry name" value="TRICARBOXYLATE-BINDING PROTEIN"/>
    <property type="match status" value="1"/>
</dbReference>
<name>A0A923MA86_9BURK</name>
<evidence type="ECO:0000313" key="3">
    <source>
        <dbReference type="EMBL" id="MBC5765629.1"/>
    </source>
</evidence>
<gene>
    <name evidence="3" type="ORF">H8R02_14270</name>
</gene>
<dbReference type="Gene3D" id="3.40.190.10">
    <property type="entry name" value="Periplasmic binding protein-like II"/>
    <property type="match status" value="1"/>
</dbReference>
<organism evidence="3 4">
    <name type="scientific">Ramlibacter albus</name>
    <dbReference type="NCBI Taxonomy" id="2079448"/>
    <lineage>
        <taxon>Bacteria</taxon>
        <taxon>Pseudomonadati</taxon>
        <taxon>Pseudomonadota</taxon>
        <taxon>Betaproteobacteria</taxon>
        <taxon>Burkholderiales</taxon>
        <taxon>Comamonadaceae</taxon>
        <taxon>Ramlibacter</taxon>
    </lineage>
</organism>
<dbReference type="InterPro" id="IPR005064">
    <property type="entry name" value="BUG"/>
</dbReference>
<feature type="signal peptide" evidence="2">
    <location>
        <begin position="1"/>
        <end position="25"/>
    </location>
</feature>
<evidence type="ECO:0000256" key="2">
    <source>
        <dbReference type="SAM" id="SignalP"/>
    </source>
</evidence>
<keyword evidence="2" id="KW-0732">Signal</keyword>
<dbReference type="CDD" id="cd07012">
    <property type="entry name" value="PBP2_Bug_TTT"/>
    <property type="match status" value="1"/>
</dbReference>
<dbReference type="AlphaFoldDB" id="A0A923MA86"/>
<dbReference type="InterPro" id="IPR042100">
    <property type="entry name" value="Bug_dom1"/>
</dbReference>
<reference evidence="3" key="1">
    <citation type="submission" date="2020-08" db="EMBL/GenBank/DDBJ databases">
        <title>Ramlibacter sp. GTP1 16S ribosomal RNA gene genome sequencing and assembly.</title>
        <authorList>
            <person name="Kang M."/>
        </authorList>
    </citation>
    <scope>NUCLEOTIDE SEQUENCE</scope>
    <source>
        <strain evidence="3">GTP1</strain>
    </source>
</reference>
<dbReference type="PANTHER" id="PTHR42928:SF5">
    <property type="entry name" value="BLR1237 PROTEIN"/>
    <property type="match status" value="1"/>
</dbReference>
<keyword evidence="4" id="KW-1185">Reference proteome</keyword>
<dbReference type="Proteomes" id="UP000596827">
    <property type="component" value="Unassembled WGS sequence"/>
</dbReference>
<evidence type="ECO:0000256" key="1">
    <source>
        <dbReference type="ARBA" id="ARBA00006987"/>
    </source>
</evidence>
<dbReference type="EMBL" id="JACORU010000005">
    <property type="protein sequence ID" value="MBC5765629.1"/>
    <property type="molecule type" value="Genomic_DNA"/>
</dbReference>
<comment type="caution">
    <text evidence="3">The sequence shown here is derived from an EMBL/GenBank/DDBJ whole genome shotgun (WGS) entry which is preliminary data.</text>
</comment>